<feature type="domain" description="Integrase catalytic" evidence="3">
    <location>
        <begin position="274"/>
        <end position="453"/>
    </location>
</feature>
<comment type="caution">
    <text evidence="4">The sequence shown here is derived from an EMBL/GenBank/DDBJ whole genome shotgun (WGS) entry which is preliminary data.</text>
</comment>
<dbReference type="GO" id="GO:0032196">
    <property type="term" value="P:transposition"/>
    <property type="evidence" value="ECO:0007669"/>
    <property type="project" value="TreeGrafter"/>
</dbReference>
<dbReference type="InterPro" id="IPR036397">
    <property type="entry name" value="RNaseH_sf"/>
</dbReference>
<dbReference type="GO" id="GO:0003676">
    <property type="term" value="F:nucleic acid binding"/>
    <property type="evidence" value="ECO:0007669"/>
    <property type="project" value="InterPro"/>
</dbReference>
<evidence type="ECO:0000259" key="3">
    <source>
        <dbReference type="PROSITE" id="PS50994"/>
    </source>
</evidence>
<dbReference type="HOGENOM" id="CLU_035706_0_0_11"/>
<dbReference type="GO" id="GO:0015074">
    <property type="term" value="P:DNA integration"/>
    <property type="evidence" value="ECO:0007669"/>
    <property type="project" value="InterPro"/>
</dbReference>
<dbReference type="PANTHER" id="PTHR10948:SF23">
    <property type="entry name" value="TRANSPOSASE INSI FOR INSERTION SEQUENCE ELEMENT IS30A-RELATED"/>
    <property type="match status" value="1"/>
</dbReference>
<keyword evidence="1" id="KW-0233">DNA recombination</keyword>
<dbReference type="Proteomes" id="UP000013167">
    <property type="component" value="Unassembled WGS sequence"/>
</dbReference>
<keyword evidence="5" id="KW-1185">Reference proteome</keyword>
<dbReference type="EMBL" id="CAIZ01000124">
    <property type="protein sequence ID" value="CCH70267.1"/>
    <property type="molecule type" value="Genomic_DNA"/>
</dbReference>
<dbReference type="eggNOG" id="COG2826">
    <property type="taxonomic scope" value="Bacteria"/>
</dbReference>
<reference evidence="4 5" key="1">
    <citation type="journal article" date="2013" name="ISME J.">
        <title>A metabolic model for members of the genus Tetrasphaera involved in enhanced biological phosphorus removal.</title>
        <authorList>
            <person name="Kristiansen R."/>
            <person name="Nguyen H.T.T."/>
            <person name="Saunders A.M."/>
            <person name="Nielsen J.L."/>
            <person name="Wimmer R."/>
            <person name="Le V.Q."/>
            <person name="McIlroy S.J."/>
            <person name="Petrovski S."/>
            <person name="Seviour R.J."/>
            <person name="Calteau A."/>
            <person name="Nielsen K.L."/>
            <person name="Nielsen P.H."/>
        </authorList>
    </citation>
    <scope>NUCLEOTIDE SEQUENCE [LARGE SCALE GENOMIC DNA]</scope>
    <source>
        <strain evidence="4 5">Lp2</strain>
    </source>
</reference>
<dbReference type="InterPro" id="IPR001584">
    <property type="entry name" value="Integrase_cat-core"/>
</dbReference>
<evidence type="ECO:0000313" key="4">
    <source>
        <dbReference type="EMBL" id="CCH70267.1"/>
    </source>
</evidence>
<dbReference type="InterPro" id="IPR051917">
    <property type="entry name" value="Transposase-Integrase"/>
</dbReference>
<dbReference type="GO" id="GO:0006310">
    <property type="term" value="P:DNA recombination"/>
    <property type="evidence" value="ECO:0007669"/>
    <property type="project" value="UniProtKB-KW"/>
</dbReference>
<protein>
    <submittedName>
        <fullName evidence="4">Transposase</fullName>
    </submittedName>
</protein>
<dbReference type="Pfam" id="PF13936">
    <property type="entry name" value="HTH_38"/>
    <property type="match status" value="1"/>
</dbReference>
<dbReference type="InterPro" id="IPR012337">
    <property type="entry name" value="RNaseH-like_sf"/>
</dbReference>
<dbReference type="AlphaFoldDB" id="N0E095"/>
<dbReference type="PROSITE" id="PS50994">
    <property type="entry name" value="INTEGRASE"/>
    <property type="match status" value="1"/>
</dbReference>
<dbReference type="Gene3D" id="1.10.10.60">
    <property type="entry name" value="Homeodomain-like"/>
    <property type="match status" value="1"/>
</dbReference>
<dbReference type="SUPFAM" id="SSF53098">
    <property type="entry name" value="Ribonuclease H-like"/>
    <property type="match status" value="1"/>
</dbReference>
<accession>N0E095</accession>
<dbReference type="STRING" id="1193181.BN10_540046"/>
<evidence type="ECO:0000313" key="5">
    <source>
        <dbReference type="Proteomes" id="UP000013167"/>
    </source>
</evidence>
<sequence>MGRPAGWMTQLTGRGPMRSPGAPSHRREVERGFWREIAKGLLAEEAAEVVGASQAVGARWFRHGGGMSPFDLKAFSGRYLTFAEREEIALLKAQGAGVRTIAREVGRSPSTISRELRRNAATRGGKLEYRASVAQWKAELVARRPKTAKLVANEPLRAYVQERLAGQVTRPDGTVVLGPPVGTWSGRNKPHRKDRAWVSGWSPEQIANRLPIDFPDDESMRISHEAIYQALYIEGRGALKRELILCLRTGRALRAPRARSRRKTRAHVTPEALISERPAEVEDRAVPGHWEGDLIIGLERSAIGTLVERTTRYTMLVHLPREEGWRHKGAVKNGPALAGYGAITMKNRLAETMSTLPEQLRRSITWDRGKEMSAHAQFKVETGIPVFFADPHSPWQRATNENGNGLLRQYFPKGTDLSRWSAEDLDAVAHALNTRPRKVLDWKTPAEALDQHLRSSPPTGVASTG</sequence>
<name>N0E095_9MICO</name>
<dbReference type="NCBIfam" id="NF033563">
    <property type="entry name" value="transpos_IS30"/>
    <property type="match status" value="2"/>
</dbReference>
<proteinExistence type="predicted"/>
<feature type="region of interest" description="Disordered" evidence="2">
    <location>
        <begin position="171"/>
        <end position="193"/>
    </location>
</feature>
<dbReference type="InterPro" id="IPR053392">
    <property type="entry name" value="Transposase_IS30-like"/>
</dbReference>
<evidence type="ECO:0000256" key="1">
    <source>
        <dbReference type="ARBA" id="ARBA00023172"/>
    </source>
</evidence>
<feature type="region of interest" description="Disordered" evidence="2">
    <location>
        <begin position="1"/>
        <end position="27"/>
    </location>
</feature>
<dbReference type="InterPro" id="IPR025246">
    <property type="entry name" value="IS30-like_HTH"/>
</dbReference>
<dbReference type="PANTHER" id="PTHR10948">
    <property type="entry name" value="TRANSPOSASE"/>
    <property type="match status" value="1"/>
</dbReference>
<organism evidence="4 5">
    <name type="scientific">Phycicoccus elongatus Lp2</name>
    <dbReference type="NCBI Taxonomy" id="1193181"/>
    <lineage>
        <taxon>Bacteria</taxon>
        <taxon>Bacillati</taxon>
        <taxon>Actinomycetota</taxon>
        <taxon>Actinomycetes</taxon>
        <taxon>Micrococcales</taxon>
        <taxon>Intrasporangiaceae</taxon>
        <taxon>Phycicoccus</taxon>
    </lineage>
</organism>
<evidence type="ECO:0000256" key="2">
    <source>
        <dbReference type="SAM" id="MobiDB-lite"/>
    </source>
</evidence>
<dbReference type="GO" id="GO:0005829">
    <property type="term" value="C:cytosol"/>
    <property type="evidence" value="ECO:0007669"/>
    <property type="project" value="TreeGrafter"/>
</dbReference>
<gene>
    <name evidence="4" type="ORF">BN10_540046</name>
</gene>
<dbReference type="GO" id="GO:0004803">
    <property type="term" value="F:transposase activity"/>
    <property type="evidence" value="ECO:0007669"/>
    <property type="project" value="TreeGrafter"/>
</dbReference>
<dbReference type="Gene3D" id="3.30.420.10">
    <property type="entry name" value="Ribonuclease H-like superfamily/Ribonuclease H"/>
    <property type="match status" value="1"/>
</dbReference>